<dbReference type="NCBIfam" id="TIGR01484">
    <property type="entry name" value="HAD-SF-IIB"/>
    <property type="match status" value="1"/>
</dbReference>
<organism evidence="7 8">
    <name type="scientific">Halovenus salina</name>
    <dbReference type="NCBI Taxonomy" id="1510225"/>
    <lineage>
        <taxon>Archaea</taxon>
        <taxon>Methanobacteriati</taxon>
        <taxon>Methanobacteriota</taxon>
        <taxon>Stenosarchaea group</taxon>
        <taxon>Halobacteria</taxon>
        <taxon>Halobacteriales</taxon>
        <taxon>Haloarculaceae</taxon>
        <taxon>Halovenus</taxon>
    </lineage>
</organism>
<evidence type="ECO:0000256" key="3">
    <source>
        <dbReference type="ARBA" id="ARBA00022842"/>
    </source>
</evidence>
<keyword evidence="8" id="KW-1185">Reference proteome</keyword>
<dbReference type="NCBIfam" id="TIGR01487">
    <property type="entry name" value="Pglycolate_arch"/>
    <property type="match status" value="1"/>
</dbReference>
<evidence type="ECO:0000256" key="2">
    <source>
        <dbReference type="ARBA" id="ARBA00022801"/>
    </source>
</evidence>
<dbReference type="Proteomes" id="UP001596445">
    <property type="component" value="Unassembled WGS sequence"/>
</dbReference>
<keyword evidence="1 5" id="KW-0479">Metal-binding</keyword>
<keyword evidence="3 5" id="KW-0460">Magnesium</keyword>
<dbReference type="Gene3D" id="3.90.1070.10">
    <property type="match status" value="1"/>
</dbReference>
<comment type="function">
    <text evidence="5">Catalyzes the dephosphorylation of 2-phosphoglycolate.</text>
</comment>
<evidence type="ECO:0000313" key="7">
    <source>
        <dbReference type="EMBL" id="MFC7057079.1"/>
    </source>
</evidence>
<keyword evidence="4 5" id="KW-0119">Carbohydrate metabolism</keyword>
<keyword evidence="2 5" id="KW-0378">Hydrolase</keyword>
<dbReference type="GO" id="GO:0008967">
    <property type="term" value="F:phosphoglycolate phosphatase activity"/>
    <property type="evidence" value="ECO:0007669"/>
    <property type="project" value="UniProtKB-UniRule"/>
</dbReference>
<feature type="active site" description="Nucleophile" evidence="5">
    <location>
        <position position="11"/>
    </location>
</feature>
<dbReference type="PANTHER" id="PTHR10000:SF8">
    <property type="entry name" value="HAD SUPERFAMILY HYDROLASE-LIKE, TYPE 3"/>
    <property type="match status" value="1"/>
</dbReference>
<proteinExistence type="inferred from homology"/>
<accession>A0ABD5VXV1</accession>
<evidence type="ECO:0000313" key="8">
    <source>
        <dbReference type="Proteomes" id="UP001596445"/>
    </source>
</evidence>
<dbReference type="CDD" id="cd07514">
    <property type="entry name" value="HAD_Pase"/>
    <property type="match status" value="1"/>
</dbReference>
<evidence type="ECO:0000256" key="6">
    <source>
        <dbReference type="NCBIfam" id="TIGR01487"/>
    </source>
</evidence>
<gene>
    <name evidence="7" type="ORF">ACFQQG_01460</name>
</gene>
<name>A0ABD5VXV1_9EURY</name>
<dbReference type="SUPFAM" id="SSF56784">
    <property type="entry name" value="HAD-like"/>
    <property type="match status" value="1"/>
</dbReference>
<evidence type="ECO:0000256" key="1">
    <source>
        <dbReference type="ARBA" id="ARBA00022723"/>
    </source>
</evidence>
<dbReference type="PANTHER" id="PTHR10000">
    <property type="entry name" value="PHOSPHOSERINE PHOSPHATASE"/>
    <property type="match status" value="1"/>
</dbReference>
<dbReference type="InterPro" id="IPR036412">
    <property type="entry name" value="HAD-like_sf"/>
</dbReference>
<dbReference type="InterPro" id="IPR006379">
    <property type="entry name" value="HAD-SF_hydro_IIB"/>
</dbReference>
<feature type="binding site" evidence="5">
    <location>
        <position position="11"/>
    </location>
    <ligand>
        <name>Mg(2+)</name>
        <dbReference type="ChEBI" id="CHEBI:18420"/>
    </ligand>
</feature>
<dbReference type="InterPro" id="IPR023214">
    <property type="entry name" value="HAD_sf"/>
</dbReference>
<dbReference type="Gene3D" id="3.40.50.1000">
    <property type="entry name" value="HAD superfamily/HAD-like"/>
    <property type="match status" value="1"/>
</dbReference>
<feature type="binding site" evidence="5">
    <location>
        <position position="182"/>
    </location>
    <ligand>
        <name>Mg(2+)</name>
        <dbReference type="ChEBI" id="CHEBI:18420"/>
    </ligand>
</feature>
<sequence>MPESLPPLTVDIDGTLTDDSRAVDPRVFPVLQSWPSAVVIATGKAMPYPVSLCEFLGIETRVIAENGGVVIPDRQRDVIFLADPETVESLARAYQERGHSLGWGSSDLVNRWRATELAVSRDSPLDPLVELADEYGLTVVDTGYAYHVHEASVDKGVALQRMASELDRNPGEFAFIGDSPNDVPGFEIAGTAVAVDNAPDSVKPNADYTTSKAYGGGFLEAVEWLSERHR</sequence>
<evidence type="ECO:0000256" key="4">
    <source>
        <dbReference type="ARBA" id="ARBA00023277"/>
    </source>
</evidence>
<comment type="catalytic activity">
    <reaction evidence="5">
        <text>2-phosphoglycolate + H2O = glycolate + phosphate</text>
        <dbReference type="Rhea" id="RHEA:14369"/>
        <dbReference type="ChEBI" id="CHEBI:15377"/>
        <dbReference type="ChEBI" id="CHEBI:29805"/>
        <dbReference type="ChEBI" id="CHEBI:43474"/>
        <dbReference type="ChEBI" id="CHEBI:58033"/>
        <dbReference type="EC" id="3.1.3.18"/>
    </reaction>
</comment>
<dbReference type="GO" id="GO:0046872">
    <property type="term" value="F:metal ion binding"/>
    <property type="evidence" value="ECO:0007669"/>
    <property type="project" value="UniProtKB-KW"/>
</dbReference>
<reference evidence="7 8" key="1">
    <citation type="journal article" date="2019" name="Int. J. Syst. Evol. Microbiol.">
        <title>The Global Catalogue of Microorganisms (GCM) 10K type strain sequencing project: providing services to taxonomists for standard genome sequencing and annotation.</title>
        <authorList>
            <consortium name="The Broad Institute Genomics Platform"/>
            <consortium name="The Broad Institute Genome Sequencing Center for Infectious Disease"/>
            <person name="Wu L."/>
            <person name="Ma J."/>
        </authorList>
    </citation>
    <scope>NUCLEOTIDE SEQUENCE [LARGE SCALE GENOMIC DNA]</scope>
    <source>
        <strain evidence="7 8">JCM 30072</strain>
    </source>
</reference>
<comment type="caution">
    <text evidence="7">The sequence shown here is derived from an EMBL/GenBank/DDBJ whole genome shotgun (WGS) entry which is preliminary data.</text>
</comment>
<dbReference type="GeneID" id="76628900"/>
<feature type="binding site" evidence="5">
    <location>
        <position position="155"/>
    </location>
    <ligand>
        <name>substrate</name>
    </ligand>
</feature>
<evidence type="ECO:0000256" key="5">
    <source>
        <dbReference type="HAMAP-Rule" id="MF_01419"/>
    </source>
</evidence>
<feature type="binding site" evidence="5">
    <location>
        <position position="13"/>
    </location>
    <ligand>
        <name>Mg(2+)</name>
        <dbReference type="ChEBI" id="CHEBI:18420"/>
    </ligand>
</feature>
<dbReference type="RefSeq" id="WP_382186705.1">
    <property type="nucleotide sequence ID" value="NZ_CP112972.1"/>
</dbReference>
<feature type="binding site" evidence="5">
    <location>
        <position position="178"/>
    </location>
    <ligand>
        <name>Mg(2+)</name>
        <dbReference type="ChEBI" id="CHEBI:18420"/>
    </ligand>
</feature>
<comment type="similarity">
    <text evidence="5">Belongs to the archaeal SPP-like hydrolase family.</text>
</comment>
<comment type="cofactor">
    <cofactor evidence="5">
        <name>Mg(2+)</name>
        <dbReference type="ChEBI" id="CHEBI:18420"/>
    </cofactor>
</comment>
<dbReference type="CDD" id="cd01427">
    <property type="entry name" value="HAD_like"/>
    <property type="match status" value="1"/>
</dbReference>
<dbReference type="HAMAP" id="MF_01419">
    <property type="entry name" value="GPH_hydrolase_arch"/>
    <property type="match status" value="1"/>
</dbReference>
<dbReference type="NCBIfam" id="TIGR01482">
    <property type="entry name" value="SPP-subfamily"/>
    <property type="match status" value="1"/>
</dbReference>
<protein>
    <recommendedName>
        <fullName evidence="5 6">Phosphoglycolate phosphatase</fullName>
        <shortName evidence="5">PGP</shortName>
        <shortName evidence="5">PGPase</shortName>
        <ecNumber evidence="5 6">3.1.3.18</ecNumber>
    </recommendedName>
</protein>
<dbReference type="InterPro" id="IPR006382">
    <property type="entry name" value="PGPase"/>
</dbReference>
<dbReference type="EMBL" id="JBHSZI010000001">
    <property type="protein sequence ID" value="MFC7057079.1"/>
    <property type="molecule type" value="Genomic_DNA"/>
</dbReference>
<dbReference type="Pfam" id="PF08282">
    <property type="entry name" value="Hydrolase_3"/>
    <property type="match status" value="2"/>
</dbReference>
<dbReference type="AlphaFoldDB" id="A0ABD5VXV1"/>
<dbReference type="EC" id="3.1.3.18" evidence="5 6"/>